<evidence type="ECO:0000256" key="3">
    <source>
        <dbReference type="ARBA" id="ARBA00023242"/>
    </source>
</evidence>
<organism evidence="5 6">
    <name type="scientific">Fasciola hepatica</name>
    <name type="common">Liver fluke</name>
    <dbReference type="NCBI Taxonomy" id="6192"/>
    <lineage>
        <taxon>Eukaryota</taxon>
        <taxon>Metazoa</taxon>
        <taxon>Spiralia</taxon>
        <taxon>Lophotrochozoa</taxon>
        <taxon>Platyhelminthes</taxon>
        <taxon>Trematoda</taxon>
        <taxon>Digenea</taxon>
        <taxon>Plagiorchiida</taxon>
        <taxon>Echinostomata</taxon>
        <taxon>Echinostomatoidea</taxon>
        <taxon>Fasciolidae</taxon>
        <taxon>Fasciola</taxon>
    </lineage>
</organism>
<name>A0A4E0RIY2_FASHE</name>
<evidence type="ECO:0000256" key="1">
    <source>
        <dbReference type="ARBA" id="ARBA00004123"/>
    </source>
</evidence>
<gene>
    <name evidence="5" type="ORF">D915_003191</name>
</gene>
<dbReference type="InterPro" id="IPR036322">
    <property type="entry name" value="WD40_repeat_dom_sf"/>
</dbReference>
<keyword evidence="6" id="KW-1185">Reference proteome</keyword>
<feature type="compositionally biased region" description="Low complexity" evidence="4">
    <location>
        <begin position="53"/>
        <end position="62"/>
    </location>
</feature>
<evidence type="ECO:0000256" key="2">
    <source>
        <dbReference type="ARBA" id="ARBA00023163"/>
    </source>
</evidence>
<protein>
    <submittedName>
        <fullName evidence="5">Uncharacterized protein</fullName>
    </submittedName>
</protein>
<feature type="region of interest" description="Disordered" evidence="4">
    <location>
        <begin position="30"/>
        <end position="84"/>
    </location>
</feature>
<evidence type="ECO:0000256" key="4">
    <source>
        <dbReference type="SAM" id="MobiDB-lite"/>
    </source>
</evidence>
<dbReference type="GO" id="GO:0005634">
    <property type="term" value="C:nucleus"/>
    <property type="evidence" value="ECO:0007669"/>
    <property type="project" value="UniProtKB-SubCell"/>
</dbReference>
<dbReference type="PANTHER" id="PTHR15052">
    <property type="entry name" value="RNA POLYMERASE III TRANSCRIPTION INITIATION FACTOR COMPLEX SUBUNIT"/>
    <property type="match status" value="1"/>
</dbReference>
<dbReference type="Proteomes" id="UP000230066">
    <property type="component" value="Unassembled WGS sequence"/>
</dbReference>
<comment type="subcellular location">
    <subcellularLocation>
        <location evidence="1">Nucleus</location>
    </subcellularLocation>
</comment>
<sequence>MGEPRRSRRSSAKACLKAISGMAKELYSDEEVNSCDLDDSGAEFVPSEESSESESSPSEAPSNDLEAPGSAEEPSDTSVQQAAKTTYSGQARGTLLSGAIERSILNLSTSTYSPLVKYMSSCRMLQLKCCKDVAVWHFSKCVERLRRIFDTKFHPFLFHSSLYKDEFDARQSVLFPTTLSWVPYPVGDPLHCLPKPPVSPLYSCHPNSPSYKQLHRFEFDPENKLLYVGGLVQSISWSPPRTPPVTIGGMPPDSSTVDTVYLAVATLPSPDSRIFYTDPVSTHPGLIQVWDCGKISLKPAPPDWTPLPHVFIVHNWGHVLDLCWLPISVFLVNPKRTPPADLFPLADSRVSFDPFPQINRVGGHLIAACQDGLVRVFAVSRLKLDQVHFINRGRLPFYTLKEGMSINLSVSPDENPSWLGWPTRLHVRSEFPDRLFVGYSRGHVALYNLSCLHPQFFMASKKHLSPIKLFRLLNTPVVSLSLNAINGRYLIARGLDLRCAVWDLEDVHASNPISPEMSFSVIHGLLGREVLWPSRGDIVLYSREYAISKRYTTDSGGKLLDLNDIANRSDSYVQQTYLDTPHECGRNMIPLGLQSTSSMDFSDPLNTLLCATDRGRLELVLCSLDGRVKQYAKQKFLAQLRIPLCQWALEKISDESDQRNKNGIRLDSSILEHNVNGKSPSPSDCTKFADEDQRDECLDCTQERSFCSHKLRTQYRLRLHDDTNIPLKMQLDFLKTPYLSITQARFCQNPGAATWIATGTALGFVQFIRSEYLYLKEFDHLLNRQPDATESSYLSRNELPFDRTGASQPRKKKSKKSGKVGSSPSAKTKRKSRFPSKGTRDAKVLDGFCAGRSIMFGLKPKERGRTGYQNPTTDLVSSSESSDDGAPGVRDSLRAVSVSQRCYRKKRLAQSEPSPSLSSISDDDSDRTEPCRLSS</sequence>
<dbReference type="SUPFAM" id="SSF50978">
    <property type="entry name" value="WD40 repeat-like"/>
    <property type="match status" value="1"/>
</dbReference>
<evidence type="ECO:0000313" key="6">
    <source>
        <dbReference type="Proteomes" id="UP000230066"/>
    </source>
</evidence>
<dbReference type="GO" id="GO:0006383">
    <property type="term" value="P:transcription by RNA polymerase III"/>
    <property type="evidence" value="ECO:0007669"/>
    <property type="project" value="TreeGrafter"/>
</dbReference>
<feature type="region of interest" description="Disordered" evidence="4">
    <location>
        <begin position="860"/>
        <end position="935"/>
    </location>
</feature>
<reference evidence="5" key="1">
    <citation type="submission" date="2019-03" db="EMBL/GenBank/DDBJ databases">
        <title>Improved annotation for the trematode Fasciola hepatica.</title>
        <authorList>
            <person name="Choi Y.-J."/>
            <person name="Martin J."/>
            <person name="Mitreva M."/>
        </authorList>
    </citation>
    <scope>NUCLEOTIDE SEQUENCE [LARGE SCALE GENOMIC DNA]</scope>
</reference>
<dbReference type="PANTHER" id="PTHR15052:SF2">
    <property type="entry name" value="GENERAL TRANSCRIPTION FACTOR 3C POLYPEPTIDE 2"/>
    <property type="match status" value="1"/>
</dbReference>
<feature type="region of interest" description="Disordered" evidence="4">
    <location>
        <begin position="793"/>
        <end position="840"/>
    </location>
</feature>
<feature type="compositionally biased region" description="Basic residues" evidence="4">
    <location>
        <begin position="809"/>
        <end position="818"/>
    </location>
</feature>
<evidence type="ECO:0000313" key="5">
    <source>
        <dbReference type="EMBL" id="THD25944.1"/>
    </source>
</evidence>
<dbReference type="EMBL" id="JXXN02000927">
    <property type="protein sequence ID" value="THD25944.1"/>
    <property type="molecule type" value="Genomic_DNA"/>
</dbReference>
<feature type="compositionally biased region" description="Polar residues" evidence="4">
    <location>
        <begin position="867"/>
        <end position="880"/>
    </location>
</feature>
<dbReference type="InterPro" id="IPR052416">
    <property type="entry name" value="GTF3C_component"/>
</dbReference>
<dbReference type="InterPro" id="IPR015943">
    <property type="entry name" value="WD40/YVTN_repeat-like_dom_sf"/>
</dbReference>
<feature type="compositionally biased region" description="Acidic residues" evidence="4">
    <location>
        <begin position="30"/>
        <end position="41"/>
    </location>
</feature>
<feature type="compositionally biased region" description="Low complexity" evidence="4">
    <location>
        <begin position="911"/>
        <end position="920"/>
    </location>
</feature>
<keyword evidence="2" id="KW-0804">Transcription</keyword>
<comment type="caution">
    <text evidence="5">The sequence shown here is derived from an EMBL/GenBank/DDBJ whole genome shotgun (WGS) entry which is preliminary data.</text>
</comment>
<dbReference type="Gene3D" id="2.130.10.10">
    <property type="entry name" value="YVTN repeat-like/Quinoprotein amine dehydrogenase"/>
    <property type="match status" value="1"/>
</dbReference>
<accession>A0A4E0RIY2</accession>
<dbReference type="GO" id="GO:0000127">
    <property type="term" value="C:transcription factor TFIIIC complex"/>
    <property type="evidence" value="ECO:0007669"/>
    <property type="project" value="TreeGrafter"/>
</dbReference>
<dbReference type="AlphaFoldDB" id="A0A4E0RIY2"/>
<keyword evidence="3" id="KW-0539">Nucleus</keyword>
<proteinExistence type="predicted"/>